<protein>
    <submittedName>
        <fullName evidence="3">MSHA biogenesis protein MshK</fullName>
    </submittedName>
</protein>
<gene>
    <name evidence="3" type="ORF">ACEUDJ_10785</name>
</gene>
<evidence type="ECO:0000259" key="2">
    <source>
        <dbReference type="Pfam" id="PF23893"/>
    </source>
</evidence>
<keyword evidence="1" id="KW-0732">Signal</keyword>
<feature type="signal peptide" evidence="1">
    <location>
        <begin position="1"/>
        <end position="17"/>
    </location>
</feature>
<reference evidence="3 4" key="1">
    <citation type="submission" date="2024-09" db="EMBL/GenBank/DDBJ databases">
        <title>Aeromonas strains Genome sequencing and assembly.</title>
        <authorList>
            <person name="Hu X."/>
            <person name="Tang B."/>
        </authorList>
    </citation>
    <scope>NUCLEOTIDE SEQUENCE [LARGE SCALE GENOMIC DNA]</scope>
    <source>
        <strain evidence="3 4">NB23SCDHY001</strain>
    </source>
</reference>
<comment type="caution">
    <text evidence="3">The sequence shown here is derived from an EMBL/GenBank/DDBJ whole genome shotgun (WGS) entry which is preliminary data.</text>
</comment>
<dbReference type="Proteomes" id="UP001630969">
    <property type="component" value="Unassembled WGS sequence"/>
</dbReference>
<name>A0ABW9GUV1_9GAMM</name>
<evidence type="ECO:0000256" key="1">
    <source>
        <dbReference type="SAM" id="SignalP"/>
    </source>
</evidence>
<dbReference type="Pfam" id="PF23893">
    <property type="entry name" value="Y4YQ_C"/>
    <property type="match status" value="1"/>
</dbReference>
<dbReference type="EMBL" id="JBGXBU010000003">
    <property type="protein sequence ID" value="MFM4893346.1"/>
    <property type="molecule type" value="Genomic_DNA"/>
</dbReference>
<feature type="chain" id="PRO_5045302304" evidence="1">
    <location>
        <begin position="18"/>
        <end position="103"/>
    </location>
</feature>
<evidence type="ECO:0000313" key="3">
    <source>
        <dbReference type="EMBL" id="MFM4893346.1"/>
    </source>
</evidence>
<dbReference type="GeneID" id="97220366"/>
<sequence>MVKLLIFILLLSPVVQAEVLRDPTQPLEAPAGQGSASQGRGLPRLQSIMLGNGPARAVLDGQSYRIGDSINGYRLVGIDADAVLLDKGGKRLRLALFAGGILR</sequence>
<accession>A0ABW9GUV1</accession>
<organism evidence="3 4">
    <name type="scientific">Aeromonas bivalvium</name>
    <dbReference type="NCBI Taxonomy" id="440079"/>
    <lineage>
        <taxon>Bacteria</taxon>
        <taxon>Pseudomonadati</taxon>
        <taxon>Pseudomonadota</taxon>
        <taxon>Gammaproteobacteria</taxon>
        <taxon>Aeromonadales</taxon>
        <taxon>Aeromonadaceae</taxon>
        <taxon>Aeromonas</taxon>
    </lineage>
</organism>
<dbReference type="Gene3D" id="2.30.30.830">
    <property type="match status" value="1"/>
</dbReference>
<dbReference type="InterPro" id="IPR057770">
    <property type="entry name" value="YscD/Y4YQ_C"/>
</dbReference>
<proteinExistence type="predicted"/>
<dbReference type="RefSeq" id="WP_042001219.1">
    <property type="nucleotide sequence ID" value="NZ_CDBT01000061.1"/>
</dbReference>
<keyword evidence="4" id="KW-1185">Reference proteome</keyword>
<feature type="domain" description="YscD/Y4YQ C-terminal" evidence="2">
    <location>
        <begin position="45"/>
        <end position="93"/>
    </location>
</feature>
<evidence type="ECO:0000313" key="4">
    <source>
        <dbReference type="Proteomes" id="UP001630969"/>
    </source>
</evidence>